<feature type="compositionally biased region" description="Acidic residues" evidence="1">
    <location>
        <begin position="86"/>
        <end position="95"/>
    </location>
</feature>
<protein>
    <submittedName>
        <fullName evidence="2">Uncharacterized protein</fullName>
    </submittedName>
</protein>
<feature type="compositionally biased region" description="Basic and acidic residues" evidence="1">
    <location>
        <begin position="71"/>
        <end position="85"/>
    </location>
</feature>
<feature type="region of interest" description="Disordered" evidence="1">
    <location>
        <begin position="1"/>
        <end position="139"/>
    </location>
</feature>
<feature type="compositionally biased region" description="Basic residues" evidence="1">
    <location>
        <begin position="99"/>
        <end position="113"/>
    </location>
</feature>
<accession>A0A9P6HV17</accession>
<organism evidence="2 3">
    <name type="scientific">Colletotrichum karsti</name>
    <dbReference type="NCBI Taxonomy" id="1095194"/>
    <lineage>
        <taxon>Eukaryota</taxon>
        <taxon>Fungi</taxon>
        <taxon>Dikarya</taxon>
        <taxon>Ascomycota</taxon>
        <taxon>Pezizomycotina</taxon>
        <taxon>Sordariomycetes</taxon>
        <taxon>Hypocreomycetidae</taxon>
        <taxon>Glomerellales</taxon>
        <taxon>Glomerellaceae</taxon>
        <taxon>Colletotrichum</taxon>
        <taxon>Colletotrichum boninense species complex</taxon>
    </lineage>
</organism>
<reference evidence="2" key="2">
    <citation type="submission" date="2020-11" db="EMBL/GenBank/DDBJ databases">
        <title>Whole genome sequencing of Colletotrichum sp.</title>
        <authorList>
            <person name="Li H."/>
        </authorList>
    </citation>
    <scope>NUCLEOTIDE SEQUENCE</scope>
    <source>
        <strain evidence="2">CkLH20</strain>
    </source>
</reference>
<evidence type="ECO:0000313" key="2">
    <source>
        <dbReference type="EMBL" id="KAF9871308.1"/>
    </source>
</evidence>
<evidence type="ECO:0000256" key="1">
    <source>
        <dbReference type="SAM" id="MobiDB-lite"/>
    </source>
</evidence>
<proteinExistence type="predicted"/>
<feature type="compositionally biased region" description="Basic and acidic residues" evidence="1">
    <location>
        <begin position="1"/>
        <end position="17"/>
    </location>
</feature>
<evidence type="ECO:0000313" key="3">
    <source>
        <dbReference type="Proteomes" id="UP000781932"/>
    </source>
</evidence>
<dbReference type="RefSeq" id="XP_038740769.1">
    <property type="nucleotide sequence ID" value="XM_038893943.1"/>
</dbReference>
<dbReference type="OrthoDB" id="4851740at2759"/>
<dbReference type="AlphaFoldDB" id="A0A9P6HV17"/>
<keyword evidence="3" id="KW-1185">Reference proteome</keyword>
<feature type="compositionally biased region" description="Basic and acidic residues" evidence="1">
    <location>
        <begin position="38"/>
        <end position="59"/>
    </location>
</feature>
<dbReference type="GeneID" id="62167017"/>
<comment type="caution">
    <text evidence="2">The sequence shown here is derived from an EMBL/GenBank/DDBJ whole genome shotgun (WGS) entry which is preliminary data.</text>
</comment>
<name>A0A9P6HV17_9PEZI</name>
<sequence>MPSRNHSDRYPRDRAAYDDDSDDEYYERPRAPRRVSRSAHELDAAEAGRSRRARGRYDDNISPVRHKTRARSLDHRPPRRSHYDSYDDSDYTDSEDDRRRRRNRSRGRGHSSGRRRDGRPPPASSSRSRLQRRESDKSHILQAAASAAVVAGAAEAWRMRKDKSSWQKKGTKMATAAAGAAAIAAFKDNNPKDYGKKDAVGATIGGLLVNRLAGNMAKK</sequence>
<dbReference type="EMBL" id="JAATWM020000046">
    <property type="protein sequence ID" value="KAF9871308.1"/>
    <property type="molecule type" value="Genomic_DNA"/>
</dbReference>
<dbReference type="Proteomes" id="UP000781932">
    <property type="component" value="Unassembled WGS sequence"/>
</dbReference>
<gene>
    <name evidence="2" type="ORF">CkaCkLH20_11229</name>
</gene>
<reference evidence="2" key="1">
    <citation type="submission" date="2020-03" db="EMBL/GenBank/DDBJ databases">
        <authorList>
            <person name="He L."/>
        </authorList>
    </citation>
    <scope>NUCLEOTIDE SEQUENCE</scope>
    <source>
        <strain evidence="2">CkLH20</strain>
    </source>
</reference>